<comment type="caution">
    <text evidence="1">The sequence shown here is derived from an EMBL/GenBank/DDBJ whole genome shotgun (WGS) entry which is preliminary data.</text>
</comment>
<proteinExistence type="predicted"/>
<gene>
    <name evidence="1" type="ORF">CHS0354_001277</name>
</gene>
<reference evidence="1" key="1">
    <citation type="journal article" date="2021" name="Genome Biol. Evol.">
        <title>A High-Quality Reference Genome for a Parasitic Bivalve with Doubly Uniparental Inheritance (Bivalvia: Unionida).</title>
        <authorList>
            <person name="Smith C.H."/>
        </authorList>
    </citation>
    <scope>NUCLEOTIDE SEQUENCE</scope>
    <source>
        <strain evidence="1">CHS0354</strain>
    </source>
</reference>
<evidence type="ECO:0000313" key="1">
    <source>
        <dbReference type="EMBL" id="KAK3586666.1"/>
    </source>
</evidence>
<sequence>MVILVERQEVASVFHFFSGRGYTCTVMDISSLHGIAFEPNTHLTLGTCLPSNGISGGASIAVEGGR</sequence>
<protein>
    <submittedName>
        <fullName evidence="1">Uncharacterized protein</fullName>
    </submittedName>
</protein>
<reference evidence="1" key="3">
    <citation type="submission" date="2023-05" db="EMBL/GenBank/DDBJ databases">
        <authorList>
            <person name="Smith C.H."/>
        </authorList>
    </citation>
    <scope>NUCLEOTIDE SEQUENCE</scope>
    <source>
        <strain evidence="1">CHS0354</strain>
        <tissue evidence="1">Mantle</tissue>
    </source>
</reference>
<reference evidence="1" key="2">
    <citation type="journal article" date="2021" name="Genome Biol. Evol.">
        <title>Developing a high-quality reference genome for a parasitic bivalve with doubly uniparental inheritance (Bivalvia: Unionida).</title>
        <authorList>
            <person name="Smith C.H."/>
        </authorList>
    </citation>
    <scope>NUCLEOTIDE SEQUENCE</scope>
    <source>
        <strain evidence="1">CHS0354</strain>
        <tissue evidence="1">Mantle</tissue>
    </source>
</reference>
<name>A0AAE0VQX1_9BIVA</name>
<keyword evidence="2" id="KW-1185">Reference proteome</keyword>
<accession>A0AAE0VQX1</accession>
<dbReference type="Proteomes" id="UP001195483">
    <property type="component" value="Unassembled WGS sequence"/>
</dbReference>
<organism evidence="1 2">
    <name type="scientific">Potamilus streckersoni</name>
    <dbReference type="NCBI Taxonomy" id="2493646"/>
    <lineage>
        <taxon>Eukaryota</taxon>
        <taxon>Metazoa</taxon>
        <taxon>Spiralia</taxon>
        <taxon>Lophotrochozoa</taxon>
        <taxon>Mollusca</taxon>
        <taxon>Bivalvia</taxon>
        <taxon>Autobranchia</taxon>
        <taxon>Heteroconchia</taxon>
        <taxon>Palaeoheterodonta</taxon>
        <taxon>Unionida</taxon>
        <taxon>Unionoidea</taxon>
        <taxon>Unionidae</taxon>
        <taxon>Ambleminae</taxon>
        <taxon>Lampsilini</taxon>
        <taxon>Potamilus</taxon>
    </lineage>
</organism>
<dbReference type="AlphaFoldDB" id="A0AAE0VQX1"/>
<dbReference type="EMBL" id="JAEAOA010000127">
    <property type="protein sequence ID" value="KAK3586666.1"/>
    <property type="molecule type" value="Genomic_DNA"/>
</dbReference>
<evidence type="ECO:0000313" key="2">
    <source>
        <dbReference type="Proteomes" id="UP001195483"/>
    </source>
</evidence>